<evidence type="ECO:0000256" key="1">
    <source>
        <dbReference type="SAM" id="MobiDB-lite"/>
    </source>
</evidence>
<dbReference type="Proteomes" id="UP000184111">
    <property type="component" value="Unassembled WGS sequence"/>
</dbReference>
<sequence length="296" mass="29987">MTDLPERLRNAADAHRPDRERMLARVEHAMAADDTGPGVHDSRARGYDRPPAAPWMRVTAVTAAVAGAIGIGGLAVGAVTGDSQPTGTVVTSGGTDAATSQAPATGASGSAGTRAPVPRHTTAAPGHRRTVATPHGTPGRKSPVAPSPQPPPASSPGPSGGNDTGGRAPTADGPLSSNGVIAPASNDYWTQSDVDLTTTQPLTSLTVELRIARNSHETSTGSWTSVPDRTAAQVTVEGQYLVYRWTLNAGQTLAPGSYTFSGQFNHDQGQGGTDGDSYTVTAGYGSGGTAKVGGIF</sequence>
<gene>
    <name evidence="2" type="ORF">SAMN05216499_10683</name>
</gene>
<evidence type="ECO:0000313" key="3">
    <source>
        <dbReference type="Proteomes" id="UP000184111"/>
    </source>
</evidence>
<name>A0A1M7DJ27_9ACTN</name>
<reference evidence="2 3" key="1">
    <citation type="submission" date="2016-11" db="EMBL/GenBank/DDBJ databases">
        <authorList>
            <person name="Jaros S."/>
            <person name="Januszkiewicz K."/>
            <person name="Wedrychowicz H."/>
        </authorList>
    </citation>
    <scope>NUCLEOTIDE SEQUENCE [LARGE SCALE GENOMIC DNA]</scope>
    <source>
        <strain evidence="2 3">CGMCC 4.2025</strain>
    </source>
</reference>
<dbReference type="OrthoDB" id="4147502at2"/>
<keyword evidence="3" id="KW-1185">Reference proteome</keyword>
<dbReference type="EMBL" id="FRBI01000006">
    <property type="protein sequence ID" value="SHL79189.1"/>
    <property type="molecule type" value="Genomic_DNA"/>
</dbReference>
<feature type="compositionally biased region" description="Low complexity" evidence="1">
    <location>
        <begin position="97"/>
        <end position="115"/>
    </location>
</feature>
<accession>A0A1M7DJ27</accession>
<feature type="region of interest" description="Disordered" evidence="1">
    <location>
        <begin position="87"/>
        <end position="184"/>
    </location>
</feature>
<dbReference type="STRING" id="310782.SAMN05216499_10683"/>
<feature type="compositionally biased region" description="Pro residues" evidence="1">
    <location>
        <begin position="145"/>
        <end position="155"/>
    </location>
</feature>
<organism evidence="2 3">
    <name type="scientific">Actinacidiphila paucisporea</name>
    <dbReference type="NCBI Taxonomy" id="310782"/>
    <lineage>
        <taxon>Bacteria</taxon>
        <taxon>Bacillati</taxon>
        <taxon>Actinomycetota</taxon>
        <taxon>Actinomycetes</taxon>
        <taxon>Kitasatosporales</taxon>
        <taxon>Streptomycetaceae</taxon>
        <taxon>Actinacidiphila</taxon>
    </lineage>
</organism>
<dbReference type="RefSeq" id="WP_073497041.1">
    <property type="nucleotide sequence ID" value="NZ_FRBI01000006.1"/>
</dbReference>
<protein>
    <submittedName>
        <fullName evidence="2">Uncharacterized protein</fullName>
    </submittedName>
</protein>
<proteinExistence type="predicted"/>
<evidence type="ECO:0000313" key="2">
    <source>
        <dbReference type="EMBL" id="SHL79189.1"/>
    </source>
</evidence>
<dbReference type="AlphaFoldDB" id="A0A1M7DJ27"/>